<evidence type="ECO:0000313" key="3">
    <source>
        <dbReference type="EMBL" id="MBO1752648.1"/>
    </source>
</evidence>
<name>A0A939RWI0_9CELL</name>
<feature type="transmembrane region" description="Helical" evidence="1">
    <location>
        <begin position="103"/>
        <end position="121"/>
    </location>
</feature>
<feature type="transmembrane region" description="Helical" evidence="1">
    <location>
        <begin position="57"/>
        <end position="83"/>
    </location>
</feature>
<keyword evidence="1" id="KW-0472">Membrane</keyword>
<evidence type="ECO:0000256" key="1">
    <source>
        <dbReference type="SAM" id="Phobius"/>
    </source>
</evidence>
<keyword evidence="3" id="KW-0407">Ion channel</keyword>
<dbReference type="SUPFAM" id="SSF81324">
    <property type="entry name" value="Voltage-gated potassium channels"/>
    <property type="match status" value="1"/>
</dbReference>
<dbReference type="EMBL" id="JAGEMK010000007">
    <property type="protein sequence ID" value="MBO1752648.1"/>
    <property type="molecule type" value="Genomic_DNA"/>
</dbReference>
<dbReference type="Proteomes" id="UP000664209">
    <property type="component" value="Unassembled WGS sequence"/>
</dbReference>
<accession>A0A939RWI0</accession>
<keyword evidence="3" id="KW-0813">Transport</keyword>
<protein>
    <submittedName>
        <fullName evidence="3">Two pore domain potassium channel family protein</fullName>
    </submittedName>
</protein>
<evidence type="ECO:0000259" key="2">
    <source>
        <dbReference type="Pfam" id="PF07885"/>
    </source>
</evidence>
<feature type="transmembrane region" description="Helical" evidence="1">
    <location>
        <begin position="128"/>
        <end position="153"/>
    </location>
</feature>
<dbReference type="RefSeq" id="WP_208056340.1">
    <property type="nucleotide sequence ID" value="NZ_JAGEMK010000007.1"/>
</dbReference>
<reference evidence="3" key="1">
    <citation type="submission" date="2021-03" db="EMBL/GenBank/DDBJ databases">
        <title>Actinotalea soli sp. nov., isolated from soil.</title>
        <authorList>
            <person name="Ping W."/>
            <person name="Zhang J."/>
        </authorList>
    </citation>
    <scope>NUCLEOTIDE SEQUENCE</scope>
    <source>
        <strain evidence="3">BY-33</strain>
    </source>
</reference>
<keyword evidence="1" id="KW-1133">Transmembrane helix</keyword>
<dbReference type="InterPro" id="IPR013099">
    <property type="entry name" value="K_chnl_dom"/>
</dbReference>
<keyword evidence="1" id="KW-0812">Transmembrane</keyword>
<keyword evidence="3" id="KW-0406">Ion transport</keyword>
<dbReference type="Gene3D" id="1.10.287.70">
    <property type="match status" value="1"/>
</dbReference>
<comment type="caution">
    <text evidence="3">The sequence shown here is derived from an EMBL/GenBank/DDBJ whole genome shotgun (WGS) entry which is preliminary data.</text>
</comment>
<sequence>MPTLLTALGALLVLVTLRDVFHALWRPAGSGTLSVRVMRAVWWVGERPALRRILRPVVGPAAMVVAILVWTALVTLGWALIYLPAVPEGLVHASGIDPLARGAWAEALYLSLVTLATLGYGDVVPAAGWLLLAAPLQALVGFALLTAAVSWIGQVHPAVTRRRVLAARAHALGSAGLSGHDQPPAAIIAGVASGLAAVRVDLEQYDESYYFHDLSTRSSLADALGHLDALAVRAVDDPDGERRWAGRCLVAALDDLAETLDERFLHTGGDRDEVFEAYRRERGTAARR</sequence>
<feature type="domain" description="Potassium channel" evidence="2">
    <location>
        <begin position="77"/>
        <end position="154"/>
    </location>
</feature>
<organism evidence="3 4">
    <name type="scientific">Actinotalea soli</name>
    <dbReference type="NCBI Taxonomy" id="2819234"/>
    <lineage>
        <taxon>Bacteria</taxon>
        <taxon>Bacillati</taxon>
        <taxon>Actinomycetota</taxon>
        <taxon>Actinomycetes</taxon>
        <taxon>Micrococcales</taxon>
        <taxon>Cellulomonadaceae</taxon>
        <taxon>Actinotalea</taxon>
    </lineage>
</organism>
<dbReference type="AlphaFoldDB" id="A0A939RWI0"/>
<dbReference type="Pfam" id="PF07885">
    <property type="entry name" value="Ion_trans_2"/>
    <property type="match status" value="1"/>
</dbReference>
<proteinExistence type="predicted"/>
<keyword evidence="4" id="KW-1185">Reference proteome</keyword>
<dbReference type="GO" id="GO:0034220">
    <property type="term" value="P:monoatomic ion transmembrane transport"/>
    <property type="evidence" value="ECO:0007669"/>
    <property type="project" value="UniProtKB-KW"/>
</dbReference>
<gene>
    <name evidence="3" type="ORF">J4G33_12615</name>
</gene>
<evidence type="ECO:0000313" key="4">
    <source>
        <dbReference type="Proteomes" id="UP000664209"/>
    </source>
</evidence>